<evidence type="ECO:0000313" key="8">
    <source>
        <dbReference type="EMBL" id="KZF19610.1"/>
    </source>
</evidence>
<dbReference type="InParanoid" id="A0A164ZW69"/>
<keyword evidence="4" id="KW-0456">Lyase</keyword>
<evidence type="ECO:0000256" key="5">
    <source>
        <dbReference type="PIRSR" id="PIRSR017617-1"/>
    </source>
</evidence>
<dbReference type="FunFam" id="3.40.640.10:FF:000030">
    <property type="entry name" value="Low-specificity L-threonine aldolase"/>
    <property type="match status" value="1"/>
</dbReference>
<protein>
    <submittedName>
        <fullName evidence="8">L-allo-threonine aldolase</fullName>
    </submittedName>
</protein>
<evidence type="ECO:0000313" key="9">
    <source>
        <dbReference type="Proteomes" id="UP000076632"/>
    </source>
</evidence>
<dbReference type="Gene3D" id="3.90.1150.10">
    <property type="entry name" value="Aspartate Aminotransferase, domain 1"/>
    <property type="match status" value="1"/>
</dbReference>
<accession>A0A164ZW69</accession>
<dbReference type="InterPro" id="IPR015421">
    <property type="entry name" value="PyrdxlP-dep_Trfase_major"/>
</dbReference>
<sequence>MTVPELADKQTTNGLDHPKSNGVRSNSWQQPGTSAADFRSDTVTTPTHAMLQSVQNVLLDDAWNEGGMTAFERHLAQITGREAALFALSGVMGNQLAFRSHLTRHPMAVLCDKRSHALLFEAGGIASLTGALVQSVMPRNGLYLTLEDIKENVVLEERGDVFHCPTRLIHLENPLGGVTMPLDEVRRICQFARQHGIKVHIDGARLWESVAAGHCTLPEICAEADSVTMCFTKGLGAPVGSILVGSDDFIVHSKWIMKSIGGHVRQPGIVTCMAWAALDEAFGRDPNGSEAVLLRKSHENARRIAEVWEELGGQLVLPAQTNHVWVDLSAAGISPQEWVKQGEEWGLRLRGPRMIVHYQITDEALDRMTGFLRHILSDSRRHANGRIKNSQDFRNMYSSY</sequence>
<dbReference type="InterPro" id="IPR023603">
    <property type="entry name" value="Low_specificity_L-TA-like"/>
</dbReference>
<dbReference type="PIRSF" id="PIRSF017617">
    <property type="entry name" value="Thr_aldolase"/>
    <property type="match status" value="1"/>
</dbReference>
<dbReference type="GO" id="GO:0006545">
    <property type="term" value="P:glycine biosynthetic process"/>
    <property type="evidence" value="ECO:0007669"/>
    <property type="project" value="TreeGrafter"/>
</dbReference>
<dbReference type="STRING" id="1328760.A0A164ZW69"/>
<dbReference type="AlphaFoldDB" id="A0A164ZW69"/>
<proteinExistence type="inferred from homology"/>
<dbReference type="InterPro" id="IPR015424">
    <property type="entry name" value="PyrdxlP-dep_Trfase"/>
</dbReference>
<keyword evidence="3" id="KW-0663">Pyridoxal phosphate</keyword>
<dbReference type="Proteomes" id="UP000076632">
    <property type="component" value="Unassembled WGS sequence"/>
</dbReference>
<feature type="compositionally biased region" description="Polar residues" evidence="6">
    <location>
        <begin position="22"/>
        <end position="33"/>
    </location>
</feature>
<evidence type="ECO:0000256" key="6">
    <source>
        <dbReference type="SAM" id="MobiDB-lite"/>
    </source>
</evidence>
<dbReference type="SUPFAM" id="SSF53383">
    <property type="entry name" value="PLP-dependent transferases"/>
    <property type="match status" value="1"/>
</dbReference>
<evidence type="ECO:0000256" key="2">
    <source>
        <dbReference type="ARBA" id="ARBA00006966"/>
    </source>
</evidence>
<dbReference type="EMBL" id="KV407465">
    <property type="protein sequence ID" value="KZF19610.1"/>
    <property type="molecule type" value="Genomic_DNA"/>
</dbReference>
<keyword evidence="9" id="KW-1185">Reference proteome</keyword>
<evidence type="ECO:0000256" key="1">
    <source>
        <dbReference type="ARBA" id="ARBA00001933"/>
    </source>
</evidence>
<dbReference type="PANTHER" id="PTHR48097">
    <property type="entry name" value="L-THREONINE ALDOLASE-RELATED"/>
    <property type="match status" value="1"/>
</dbReference>
<name>A0A164ZW69_XYLHT</name>
<dbReference type="OrthoDB" id="10261951at2759"/>
<dbReference type="GeneID" id="28898953"/>
<organism evidence="8 9">
    <name type="scientific">Xylona heveae (strain CBS 132557 / TC161)</name>
    <dbReference type="NCBI Taxonomy" id="1328760"/>
    <lineage>
        <taxon>Eukaryota</taxon>
        <taxon>Fungi</taxon>
        <taxon>Dikarya</taxon>
        <taxon>Ascomycota</taxon>
        <taxon>Pezizomycotina</taxon>
        <taxon>Xylonomycetes</taxon>
        <taxon>Xylonales</taxon>
        <taxon>Xylonaceae</taxon>
        <taxon>Xylona</taxon>
    </lineage>
</organism>
<evidence type="ECO:0000256" key="4">
    <source>
        <dbReference type="ARBA" id="ARBA00023239"/>
    </source>
</evidence>
<reference evidence="8 9" key="1">
    <citation type="journal article" date="2016" name="Fungal Biol.">
        <title>The genome of Xylona heveae provides a window into fungal endophytism.</title>
        <authorList>
            <person name="Gazis R."/>
            <person name="Kuo A."/>
            <person name="Riley R."/>
            <person name="LaButti K."/>
            <person name="Lipzen A."/>
            <person name="Lin J."/>
            <person name="Amirebrahimi M."/>
            <person name="Hesse C.N."/>
            <person name="Spatafora J.W."/>
            <person name="Henrissat B."/>
            <person name="Hainaut M."/>
            <person name="Grigoriev I.V."/>
            <person name="Hibbett D.S."/>
        </authorList>
    </citation>
    <scope>NUCLEOTIDE SEQUENCE [LARGE SCALE GENOMIC DNA]</scope>
    <source>
        <strain evidence="8 9">TC161</strain>
    </source>
</reference>
<comment type="cofactor">
    <cofactor evidence="1">
        <name>pyridoxal 5'-phosphate</name>
        <dbReference type="ChEBI" id="CHEBI:597326"/>
    </cofactor>
</comment>
<feature type="region of interest" description="Disordered" evidence="6">
    <location>
        <begin position="1"/>
        <end position="40"/>
    </location>
</feature>
<gene>
    <name evidence="8" type="ORF">L228DRAFT_254260</name>
</gene>
<dbReference type="Pfam" id="PF01212">
    <property type="entry name" value="Beta_elim_lyase"/>
    <property type="match status" value="1"/>
</dbReference>
<dbReference type="Gene3D" id="3.40.640.10">
    <property type="entry name" value="Type I PLP-dependent aspartate aminotransferase-like (Major domain)"/>
    <property type="match status" value="1"/>
</dbReference>
<dbReference type="FunCoup" id="A0A164ZW69">
    <property type="interactions" value="935"/>
</dbReference>
<dbReference type="InterPro" id="IPR015422">
    <property type="entry name" value="PyrdxlP-dep_Trfase_small"/>
</dbReference>
<dbReference type="RefSeq" id="XP_018185165.1">
    <property type="nucleotide sequence ID" value="XM_018333816.1"/>
</dbReference>
<evidence type="ECO:0000259" key="7">
    <source>
        <dbReference type="Pfam" id="PF01212"/>
    </source>
</evidence>
<dbReference type="InterPro" id="IPR001597">
    <property type="entry name" value="ArAA_b-elim_lyase/Thr_aldolase"/>
</dbReference>
<dbReference type="GO" id="GO:0006567">
    <property type="term" value="P:L-threonine catabolic process"/>
    <property type="evidence" value="ECO:0007669"/>
    <property type="project" value="TreeGrafter"/>
</dbReference>
<dbReference type="GO" id="GO:0005829">
    <property type="term" value="C:cytosol"/>
    <property type="evidence" value="ECO:0007669"/>
    <property type="project" value="TreeGrafter"/>
</dbReference>
<comment type="similarity">
    <text evidence="2">Belongs to the threonine aldolase family.</text>
</comment>
<feature type="domain" description="Aromatic amino acid beta-eliminating lyase/threonine aldolase" evidence="7">
    <location>
        <begin position="37"/>
        <end position="330"/>
    </location>
</feature>
<evidence type="ECO:0000256" key="3">
    <source>
        <dbReference type="ARBA" id="ARBA00022898"/>
    </source>
</evidence>
<dbReference type="GO" id="GO:0008732">
    <property type="term" value="F:L-allo-threonine aldolase activity"/>
    <property type="evidence" value="ECO:0007669"/>
    <property type="project" value="TreeGrafter"/>
</dbReference>
<feature type="modified residue" description="N6-(pyridoxal phosphate)lysine" evidence="5">
    <location>
        <position position="233"/>
    </location>
</feature>
<dbReference type="PANTHER" id="PTHR48097:SF9">
    <property type="entry name" value="L-THREONINE ALDOLASE"/>
    <property type="match status" value="1"/>
</dbReference>